<dbReference type="SUPFAM" id="SSF52540">
    <property type="entry name" value="P-loop containing nucleoside triphosphate hydrolases"/>
    <property type="match status" value="1"/>
</dbReference>
<dbReference type="InterPro" id="IPR027417">
    <property type="entry name" value="P-loop_NTPase"/>
</dbReference>
<gene>
    <name evidence="1" type="ORF">LVJ94_32725</name>
</gene>
<accession>A0ABZ2KT11</accession>
<dbReference type="EMBL" id="CP089983">
    <property type="protein sequence ID" value="WXB01670.1"/>
    <property type="molecule type" value="Genomic_DNA"/>
</dbReference>
<dbReference type="InterPro" id="IPR052705">
    <property type="entry name" value="Gliding_Motility_GTPase"/>
</dbReference>
<organism evidence="1 2">
    <name type="scientific">Pendulispora rubella</name>
    <dbReference type="NCBI Taxonomy" id="2741070"/>
    <lineage>
        <taxon>Bacteria</taxon>
        <taxon>Pseudomonadati</taxon>
        <taxon>Myxococcota</taxon>
        <taxon>Myxococcia</taxon>
        <taxon>Myxococcales</taxon>
        <taxon>Sorangiineae</taxon>
        <taxon>Pendulisporaceae</taxon>
        <taxon>Pendulispora</taxon>
    </lineage>
</organism>
<dbReference type="CDD" id="cd00882">
    <property type="entry name" value="Ras_like_GTPase"/>
    <property type="match status" value="1"/>
</dbReference>
<sequence>MVWFDPKLQKILVRLVYDGPAHAGKTTNVAQLAAAFTTLRRGELLVPEEKNGRTLYFDWLHLDGGVIAGHGLRCQLLTVPGQSLLAQRRWHLVETADVLVFVCDSTSAGVREAKRSFEIFRARYCDAARPRAIVVQANKQDAADALAPEWIAEELDLGRDIPVVAARAIAGVGVRETAVVAIRAAADIAQQLVLTKGIDALERPNDGPEELVATLKPLGSARRPRHRDARTWAPATVHAETGLPLPHAGVPHGYVWPAARGRATLQAIESACTIAKVEALPNTGNRALFRIAGFSLEASGEPFSSAEQALTQMLAVAQTKVRLGTLCPEETTLAVIANENRFWLWSIGPALPTFEEALAVAPPRVKTLESLGKALAESLRIAHTHSIVLIADPALLAASGAGFVYYGDVQSGDAPLRATAESMLDGLIRVRPTSTEHVRLAQALWFALESDTQLTMAVHVELERCANAEATDRSQMASRLLEQSSVSPLD</sequence>
<reference evidence="1" key="1">
    <citation type="submission" date="2021-12" db="EMBL/GenBank/DDBJ databases">
        <title>Discovery of the Pendulisporaceae a myxobacterial family with distinct sporulation behavior and unique specialized metabolism.</title>
        <authorList>
            <person name="Garcia R."/>
            <person name="Popoff A."/>
            <person name="Bader C.D."/>
            <person name="Loehr J."/>
            <person name="Walesch S."/>
            <person name="Walt C."/>
            <person name="Boldt J."/>
            <person name="Bunk B."/>
            <person name="Haeckl F.J.F.P.J."/>
            <person name="Gunesch A.P."/>
            <person name="Birkelbach J."/>
            <person name="Nuebel U."/>
            <person name="Pietschmann T."/>
            <person name="Bach T."/>
            <person name="Mueller R."/>
        </authorList>
    </citation>
    <scope>NUCLEOTIDE SEQUENCE</scope>
    <source>
        <strain evidence="1">MSr11367</strain>
    </source>
</reference>
<evidence type="ECO:0000313" key="1">
    <source>
        <dbReference type="EMBL" id="WXB01670.1"/>
    </source>
</evidence>
<dbReference type="PANTHER" id="PTHR42708">
    <property type="entry name" value="ATP/GTP-BINDING PROTEIN-RELATED"/>
    <property type="match status" value="1"/>
</dbReference>
<dbReference type="RefSeq" id="WP_394831286.1">
    <property type="nucleotide sequence ID" value="NZ_CP089929.1"/>
</dbReference>
<evidence type="ECO:0000313" key="2">
    <source>
        <dbReference type="Proteomes" id="UP001374803"/>
    </source>
</evidence>
<protein>
    <submittedName>
        <fullName evidence="1">Uncharacterized protein</fullName>
    </submittedName>
</protein>
<dbReference type="PANTHER" id="PTHR42708:SF1">
    <property type="entry name" value="GLIDING MOTILITY PROTEIN MGLA"/>
    <property type="match status" value="1"/>
</dbReference>
<dbReference type="Gene3D" id="3.40.50.300">
    <property type="entry name" value="P-loop containing nucleotide triphosphate hydrolases"/>
    <property type="match status" value="1"/>
</dbReference>
<name>A0ABZ2KT11_9BACT</name>
<dbReference type="Proteomes" id="UP001374803">
    <property type="component" value="Chromosome"/>
</dbReference>
<proteinExistence type="predicted"/>
<keyword evidence="2" id="KW-1185">Reference proteome</keyword>